<organism evidence="1 2">
    <name type="scientific">Rangifer tarandus platyrhynchus</name>
    <name type="common">Svalbard reindeer</name>
    <dbReference type="NCBI Taxonomy" id="3082113"/>
    <lineage>
        <taxon>Eukaryota</taxon>
        <taxon>Metazoa</taxon>
        <taxon>Chordata</taxon>
        <taxon>Craniata</taxon>
        <taxon>Vertebrata</taxon>
        <taxon>Euteleostomi</taxon>
        <taxon>Mammalia</taxon>
        <taxon>Eutheria</taxon>
        <taxon>Laurasiatheria</taxon>
        <taxon>Artiodactyla</taxon>
        <taxon>Ruminantia</taxon>
        <taxon>Pecora</taxon>
        <taxon>Cervidae</taxon>
        <taxon>Odocoileinae</taxon>
        <taxon>Rangifer</taxon>
    </lineage>
</organism>
<name>A0ACB1KIB8_RANTA</name>
<accession>A0ACB1KIB8</accession>
<evidence type="ECO:0000313" key="2">
    <source>
        <dbReference type="Proteomes" id="UP001162501"/>
    </source>
</evidence>
<evidence type="ECO:0000313" key="1">
    <source>
        <dbReference type="EMBL" id="CAM9230396.1"/>
    </source>
</evidence>
<reference evidence="1" key="1">
    <citation type="submission" date="2025-03" db="EMBL/GenBank/DDBJ databases">
        <authorList>
            <consortium name="ELIXIR-Norway"/>
            <consortium name="Elixir Norway"/>
        </authorList>
    </citation>
    <scope>NUCLEOTIDE SEQUENCE</scope>
</reference>
<protein>
    <submittedName>
        <fullName evidence="1">Uncharacterized protein</fullName>
    </submittedName>
</protein>
<dbReference type="Proteomes" id="UP001162501">
    <property type="component" value="Unassembled WGS sequence"/>
</dbReference>
<proteinExistence type="predicted"/>
<gene>
    <name evidence="1" type="ORF">MRATA1EN22A_LOCUS30188</name>
</gene>
<dbReference type="EMBL" id="CATOBB020001056">
    <property type="protein sequence ID" value="CAM9230396.1"/>
    <property type="molecule type" value="Genomic_DNA"/>
</dbReference>
<sequence length="89" mass="9550">MVLGGATSKIRQQALISLCSQSRHSRPVVEGGCEGRPTLPDGGHQGPSRSSRGLCGACPEAGSPTGDREPKRGLAWRRDFLPQEGRRQR</sequence>
<comment type="caution">
    <text evidence="1">The sequence shown here is derived from an EMBL/GenBank/DDBJ whole genome shotgun (WGS) entry which is preliminary data.</text>
</comment>